<evidence type="ECO:0000256" key="7">
    <source>
        <dbReference type="SAM" id="Phobius"/>
    </source>
</evidence>
<feature type="region of interest" description="Disordered" evidence="6">
    <location>
        <begin position="1"/>
        <end position="32"/>
    </location>
</feature>
<dbReference type="InterPro" id="IPR008429">
    <property type="entry name" value="CLPTM1"/>
</dbReference>
<feature type="region of interest" description="Disordered" evidence="6">
    <location>
        <begin position="211"/>
        <end position="230"/>
    </location>
</feature>
<feature type="region of interest" description="Disordered" evidence="6">
    <location>
        <begin position="792"/>
        <end position="833"/>
    </location>
</feature>
<dbReference type="EMBL" id="BNJQ01000013">
    <property type="protein sequence ID" value="GHP06447.1"/>
    <property type="molecule type" value="Genomic_DNA"/>
</dbReference>
<evidence type="ECO:0000256" key="1">
    <source>
        <dbReference type="ARBA" id="ARBA00004141"/>
    </source>
</evidence>
<evidence type="ECO:0000256" key="3">
    <source>
        <dbReference type="ARBA" id="ARBA00022692"/>
    </source>
</evidence>
<feature type="compositionally biased region" description="Polar residues" evidence="6">
    <location>
        <begin position="78"/>
        <end position="91"/>
    </location>
</feature>
<accession>A0A830HN23</accession>
<evidence type="ECO:0000256" key="4">
    <source>
        <dbReference type="ARBA" id="ARBA00022989"/>
    </source>
</evidence>
<evidence type="ECO:0000256" key="6">
    <source>
        <dbReference type="SAM" id="MobiDB-lite"/>
    </source>
</evidence>
<dbReference type="Pfam" id="PF05602">
    <property type="entry name" value="CLPTM1"/>
    <property type="match status" value="2"/>
</dbReference>
<dbReference type="GO" id="GO:0012505">
    <property type="term" value="C:endomembrane system"/>
    <property type="evidence" value="ECO:0007669"/>
    <property type="project" value="TreeGrafter"/>
</dbReference>
<evidence type="ECO:0000313" key="9">
    <source>
        <dbReference type="Proteomes" id="UP000660262"/>
    </source>
</evidence>
<protein>
    <recommendedName>
        <fullName evidence="10">Cleft lip and palate transmembrane protein 1</fullName>
    </recommendedName>
</protein>
<keyword evidence="4 7" id="KW-1133">Transmembrane helix</keyword>
<reference evidence="8" key="1">
    <citation type="submission" date="2020-10" db="EMBL/GenBank/DDBJ databases">
        <title>Unveiling of a novel bifunctional photoreceptor, Dualchrome1, isolated from a cosmopolitan green alga.</title>
        <authorList>
            <person name="Suzuki S."/>
            <person name="Kawachi M."/>
        </authorList>
    </citation>
    <scope>NUCLEOTIDE SEQUENCE</scope>
    <source>
        <strain evidence="8">NIES 2893</strain>
    </source>
</reference>
<evidence type="ECO:0008006" key="10">
    <source>
        <dbReference type="Google" id="ProtNLM"/>
    </source>
</evidence>
<feature type="compositionally biased region" description="Acidic residues" evidence="6">
    <location>
        <begin position="302"/>
        <end position="311"/>
    </location>
</feature>
<evidence type="ECO:0000313" key="8">
    <source>
        <dbReference type="EMBL" id="GHP06447.1"/>
    </source>
</evidence>
<keyword evidence="5 7" id="KW-0472">Membrane</keyword>
<proteinExistence type="inferred from homology"/>
<dbReference type="PANTHER" id="PTHR21347:SF0">
    <property type="entry name" value="LIPID SCRAMBLASE CLPTM1L"/>
    <property type="match status" value="1"/>
</dbReference>
<evidence type="ECO:0000256" key="5">
    <source>
        <dbReference type="ARBA" id="ARBA00023136"/>
    </source>
</evidence>
<feature type="transmembrane region" description="Helical" evidence="7">
    <location>
        <begin position="666"/>
        <end position="685"/>
    </location>
</feature>
<comment type="caution">
    <text evidence="8">The sequence shown here is derived from an EMBL/GenBank/DDBJ whole genome shotgun (WGS) entry which is preliminary data.</text>
</comment>
<feature type="compositionally biased region" description="Gly residues" evidence="6">
    <location>
        <begin position="101"/>
        <end position="111"/>
    </location>
</feature>
<keyword evidence="9" id="KW-1185">Reference proteome</keyword>
<feature type="compositionally biased region" description="Basic and acidic residues" evidence="6">
    <location>
        <begin position="316"/>
        <end position="325"/>
    </location>
</feature>
<feature type="transmembrane region" description="Helical" evidence="7">
    <location>
        <begin position="560"/>
        <end position="580"/>
    </location>
</feature>
<feature type="region of interest" description="Disordered" evidence="6">
    <location>
        <begin position="596"/>
        <end position="617"/>
    </location>
</feature>
<dbReference type="OrthoDB" id="378564at2759"/>
<comment type="subcellular location">
    <subcellularLocation>
        <location evidence="1">Membrane</location>
        <topology evidence="1">Multi-pass membrane protein</topology>
    </subcellularLocation>
</comment>
<sequence length="833" mass="93544">MAAAVEEEAAAPVAVAPNGNANNAAEAENGDQPDVLRGLFGAVMQGVKYYMFFQLAMMLMGGSANNFRQIANSSAATGTGSLANQATSPSEAATHGQTAEAGGGGGGGAPGGVERRGYEAHIPTSMTIRPAFRREESLDVYVFVCNSELIPRRSDINERCNAVGETTTNWLPTSVQQLGLTLTPPASERDKPESIGFNSNFDLPVTLWPHLQRQEERPPPPPPSSPLSSDFVSVAVGKQYNMYVHALFCRHQAPCFTDDENFDVTQRFTAMARLLHTRRERTRRATRRLFGANDEKANATDEQAEEEEESDGNVGYKEEGGVKGDAKPTHRYRLRTYYQPNVTFSIVYDETNFRSGADIAPQVGAFMEIDPVTRLYKPVVYHNDFWTFRSHHVGPLNATHFAPMTKAVPPITVSIGTMTLFRWQMQINMDHSLKMQRQMRAGSMMFKPLGSEPPFRPVEYESEVAPNAEFELVKGEDVMWNHESESMKRIFADTNPYYLALTMTVSLLHTVFDFLAFKNDVSFWREKNKNLRGLSVRSLLISAGSSLIIFLYLLDHDGETSYLILFSNGIGCLIEFWKLSKVVSRISWKRAGDLLTQPPPAPTGEGNDGSAGDVDVPAPAPPPPPVTGLTRLIALYLPFVRLPELIFKDSYMKTETEDYDAIAMKYLSWALYPLVACYALYSLYYHTHRGVYSFVINTLVGCVYTFGFITMCPQLYINYRLKSVSHLPWKQMTYRFLNTIVDDVFSFLIPMPFMHRLAVFRDDVVFLIYLYQRWIYRVDHTRVNEYGFASAEGKAQEETGMKMLPENDATKSEASAEDATLEETQSQEEKKER</sequence>
<feature type="transmembrane region" description="Helical" evidence="7">
    <location>
        <begin position="691"/>
        <end position="712"/>
    </location>
</feature>
<gene>
    <name evidence="8" type="ORF">PPROV_000519200</name>
</gene>
<feature type="transmembrane region" description="Helical" evidence="7">
    <location>
        <begin position="538"/>
        <end position="554"/>
    </location>
</feature>
<evidence type="ECO:0000256" key="2">
    <source>
        <dbReference type="ARBA" id="ARBA00009310"/>
    </source>
</evidence>
<feature type="region of interest" description="Disordered" evidence="6">
    <location>
        <begin position="78"/>
        <end position="116"/>
    </location>
</feature>
<feature type="region of interest" description="Disordered" evidence="6">
    <location>
        <begin position="292"/>
        <end position="325"/>
    </location>
</feature>
<dbReference type="GO" id="GO:0016020">
    <property type="term" value="C:membrane"/>
    <property type="evidence" value="ECO:0007669"/>
    <property type="project" value="UniProtKB-SubCell"/>
</dbReference>
<organism evidence="8 9">
    <name type="scientific">Pycnococcus provasolii</name>
    <dbReference type="NCBI Taxonomy" id="41880"/>
    <lineage>
        <taxon>Eukaryota</taxon>
        <taxon>Viridiplantae</taxon>
        <taxon>Chlorophyta</taxon>
        <taxon>Pseudoscourfieldiophyceae</taxon>
        <taxon>Pseudoscourfieldiales</taxon>
        <taxon>Pycnococcaceae</taxon>
        <taxon>Pycnococcus</taxon>
    </lineage>
</organism>
<dbReference type="PANTHER" id="PTHR21347">
    <property type="entry name" value="CLEFT LIP AND PALATE ASSOCIATED TRANSMEMBRANE PROTEIN-RELATED"/>
    <property type="match status" value="1"/>
</dbReference>
<feature type="transmembrane region" description="Helical" evidence="7">
    <location>
        <begin position="497"/>
        <end position="517"/>
    </location>
</feature>
<feature type="compositionally biased region" description="Low complexity" evidence="6">
    <location>
        <begin position="10"/>
        <end position="27"/>
    </location>
</feature>
<name>A0A830HN23_9CHLO</name>
<comment type="similarity">
    <text evidence="2">Belongs to the CLPTM1 family.</text>
</comment>
<keyword evidence="3 7" id="KW-0812">Transmembrane</keyword>
<dbReference type="AlphaFoldDB" id="A0A830HN23"/>
<dbReference type="Proteomes" id="UP000660262">
    <property type="component" value="Unassembled WGS sequence"/>
</dbReference>